<evidence type="ECO:0000313" key="14">
    <source>
        <dbReference type="Proteomes" id="UP000011731"/>
    </source>
</evidence>
<comment type="PTM">
    <text evidence="11">Upon Fe-S cluster removal intramolecular disulfide bonds are formed.</text>
</comment>
<feature type="binding site" evidence="11">
    <location>
        <position position="27"/>
    </location>
    <ligand>
        <name>[4Fe-4S] cluster</name>
        <dbReference type="ChEBI" id="CHEBI:49883"/>
    </ligand>
</feature>
<comment type="function">
    <text evidence="11">Acts as a transcriptional regulator. Probably redox-responsive. The apo- but not holo-form probably binds DNA.</text>
</comment>
<feature type="binding site" evidence="11">
    <location>
        <position position="66"/>
    </location>
    <ligand>
        <name>[4Fe-4S] cluster</name>
        <dbReference type="ChEBI" id="CHEBI:49883"/>
    </ligand>
</feature>
<keyword evidence="9 11" id="KW-1015">Disulfide bond</keyword>
<dbReference type="GO" id="GO:0003677">
    <property type="term" value="F:DNA binding"/>
    <property type="evidence" value="ECO:0007669"/>
    <property type="project" value="UniProtKB-UniRule"/>
</dbReference>
<evidence type="ECO:0000256" key="11">
    <source>
        <dbReference type="HAMAP-Rule" id="MF_01479"/>
    </source>
</evidence>
<dbReference type="GO" id="GO:0045454">
    <property type="term" value="P:cell redox homeostasis"/>
    <property type="evidence" value="ECO:0007669"/>
    <property type="project" value="TreeGrafter"/>
</dbReference>
<reference evidence="13 14" key="1">
    <citation type="journal article" date="2013" name="Genome Announc.">
        <title>Draft Genome Sequence of Rhodococcus ruber Strain BKS 20-38.</title>
        <authorList>
            <person name="Bala M."/>
            <person name="Kumar S."/>
            <person name="Raghava G.P."/>
            <person name="Mayilraj S."/>
        </authorList>
    </citation>
    <scope>NUCLEOTIDE SEQUENCE [LARGE SCALE GENOMIC DNA]</scope>
    <source>
        <strain evidence="13 14">BKS 20-38</strain>
    </source>
</reference>
<dbReference type="GO" id="GO:0051539">
    <property type="term" value="F:4 iron, 4 sulfur cluster binding"/>
    <property type="evidence" value="ECO:0007669"/>
    <property type="project" value="UniProtKB-UniRule"/>
</dbReference>
<keyword evidence="11" id="KW-0963">Cytoplasm</keyword>
<dbReference type="PANTHER" id="PTHR38839">
    <property type="entry name" value="TRANSCRIPTIONAL REGULATOR WHID-RELATED"/>
    <property type="match status" value="1"/>
</dbReference>
<feature type="domain" description="4Fe-4S Wbl-type" evidence="12">
    <location>
        <begin position="26"/>
        <end position="90"/>
    </location>
</feature>
<dbReference type="GO" id="GO:0047134">
    <property type="term" value="F:protein-disulfide reductase [NAD(P)H] activity"/>
    <property type="evidence" value="ECO:0007669"/>
    <property type="project" value="TreeGrafter"/>
</dbReference>
<comment type="subcellular location">
    <subcellularLocation>
        <location evidence="1 11">Cytoplasm</location>
    </subcellularLocation>
</comment>
<dbReference type="AlphaFoldDB" id="M2ZHX2"/>
<dbReference type="EMBL" id="AOEX01000016">
    <property type="protein sequence ID" value="EME66922.1"/>
    <property type="molecule type" value="Genomic_DNA"/>
</dbReference>
<keyword evidence="5 11" id="KW-0408">Iron</keyword>
<evidence type="ECO:0000256" key="6">
    <source>
        <dbReference type="ARBA" id="ARBA00023014"/>
    </source>
</evidence>
<keyword evidence="8 11" id="KW-0238">DNA-binding</keyword>
<comment type="similarity">
    <text evidence="2 11">Belongs to the WhiB family.</text>
</comment>
<organism evidence="13 14">
    <name type="scientific">Rhodococcus ruber BKS 20-38</name>
    <dbReference type="NCBI Taxonomy" id="1278076"/>
    <lineage>
        <taxon>Bacteria</taxon>
        <taxon>Bacillati</taxon>
        <taxon>Actinomycetota</taxon>
        <taxon>Actinomycetes</taxon>
        <taxon>Mycobacteriales</taxon>
        <taxon>Nocardiaceae</taxon>
        <taxon>Rhodococcus</taxon>
    </lineage>
</organism>
<evidence type="ECO:0000313" key="13">
    <source>
        <dbReference type="EMBL" id="EME66922.1"/>
    </source>
</evidence>
<dbReference type="Pfam" id="PF02467">
    <property type="entry name" value="Whib"/>
    <property type="match status" value="1"/>
</dbReference>
<evidence type="ECO:0000256" key="3">
    <source>
        <dbReference type="ARBA" id="ARBA00022485"/>
    </source>
</evidence>
<keyword evidence="3 11" id="KW-0004">4Fe-4S</keyword>
<dbReference type="InterPro" id="IPR003482">
    <property type="entry name" value="Whib"/>
</dbReference>
<dbReference type="GO" id="GO:0035731">
    <property type="term" value="F:dinitrosyl-iron complex binding"/>
    <property type="evidence" value="ECO:0007669"/>
    <property type="project" value="UniProtKB-UniRule"/>
</dbReference>
<evidence type="ECO:0000256" key="4">
    <source>
        <dbReference type="ARBA" id="ARBA00022723"/>
    </source>
</evidence>
<dbReference type="HAMAP" id="MF_01479">
    <property type="entry name" value="WhiB"/>
    <property type="match status" value="1"/>
</dbReference>
<keyword evidence="6 11" id="KW-0411">Iron-sulfur</keyword>
<sequence length="100" mass="10933">MTRVLHRTGVHDAAVDTDPHWRMHAVCRSIGDYLFFAAPGESSGVRARRERAAKQICTTCPVLMQCRAYAHANPEPYGVWGGMSEAERNATSSTPTITGS</sequence>
<dbReference type="RefSeq" id="WP_003934737.1">
    <property type="nucleotide sequence ID" value="NZ_AOEX01000016.1"/>
</dbReference>
<comment type="caution">
    <text evidence="13">The sequence shown here is derived from an EMBL/GenBank/DDBJ whole genome shotgun (WGS) entry which is preliminary data.</text>
</comment>
<feature type="binding site" evidence="11">
    <location>
        <position position="57"/>
    </location>
    <ligand>
        <name>[4Fe-4S] cluster</name>
        <dbReference type="ChEBI" id="CHEBI:49883"/>
    </ligand>
</feature>
<evidence type="ECO:0000256" key="8">
    <source>
        <dbReference type="ARBA" id="ARBA00023125"/>
    </source>
</evidence>
<protein>
    <recommendedName>
        <fullName evidence="11">Transcriptional regulator WhiB</fullName>
    </recommendedName>
</protein>
<feature type="binding site" evidence="11">
    <location>
        <position position="60"/>
    </location>
    <ligand>
        <name>[4Fe-4S] cluster</name>
        <dbReference type="ChEBI" id="CHEBI:49883"/>
    </ligand>
</feature>
<evidence type="ECO:0000256" key="9">
    <source>
        <dbReference type="ARBA" id="ARBA00023157"/>
    </source>
</evidence>
<dbReference type="GO" id="GO:0045892">
    <property type="term" value="P:negative regulation of DNA-templated transcription"/>
    <property type="evidence" value="ECO:0007669"/>
    <property type="project" value="TreeGrafter"/>
</dbReference>
<evidence type="ECO:0000256" key="1">
    <source>
        <dbReference type="ARBA" id="ARBA00004496"/>
    </source>
</evidence>
<dbReference type="GO" id="GO:0005737">
    <property type="term" value="C:cytoplasm"/>
    <property type="evidence" value="ECO:0007669"/>
    <property type="project" value="UniProtKB-SubCell"/>
</dbReference>
<dbReference type="Proteomes" id="UP000011731">
    <property type="component" value="Unassembled WGS sequence"/>
</dbReference>
<name>M2ZHX2_9NOCA</name>
<dbReference type="PROSITE" id="PS51674">
    <property type="entry name" value="4FE4S_WBL"/>
    <property type="match status" value="1"/>
</dbReference>
<accession>M2ZHX2</accession>
<dbReference type="InterPro" id="IPR034768">
    <property type="entry name" value="4FE4S_WBL"/>
</dbReference>
<keyword evidence="10 11" id="KW-0804">Transcription</keyword>
<keyword evidence="4 11" id="KW-0479">Metal-binding</keyword>
<evidence type="ECO:0000259" key="12">
    <source>
        <dbReference type="PROSITE" id="PS51674"/>
    </source>
</evidence>
<proteinExistence type="inferred from homology"/>
<evidence type="ECO:0000256" key="7">
    <source>
        <dbReference type="ARBA" id="ARBA00023015"/>
    </source>
</evidence>
<keyword evidence="14" id="KW-1185">Reference proteome</keyword>
<evidence type="ECO:0000256" key="10">
    <source>
        <dbReference type="ARBA" id="ARBA00023163"/>
    </source>
</evidence>
<comment type="cofactor">
    <cofactor evidence="11">
        <name>[4Fe-4S] cluster</name>
        <dbReference type="ChEBI" id="CHEBI:49883"/>
    </cofactor>
    <text evidence="11">Binds 1 [4Fe-4S] cluster per subunit. Following nitrosylation of the [4Fe-4S] cluster binds 1 [4Fe-8(NO)] cluster per subunit.</text>
</comment>
<evidence type="ECO:0000256" key="5">
    <source>
        <dbReference type="ARBA" id="ARBA00023004"/>
    </source>
</evidence>
<gene>
    <name evidence="11" type="primary">whiB</name>
    <name evidence="13" type="ORF">G352_03259</name>
</gene>
<keyword evidence="7 11" id="KW-0805">Transcription regulation</keyword>
<comment type="PTM">
    <text evidence="11">The Fe-S cluster can be nitrosylated by nitric oxide (NO).</text>
</comment>
<evidence type="ECO:0000256" key="2">
    <source>
        <dbReference type="ARBA" id="ARBA00006597"/>
    </source>
</evidence>
<dbReference type="GO" id="GO:0046872">
    <property type="term" value="F:metal ion binding"/>
    <property type="evidence" value="ECO:0007669"/>
    <property type="project" value="UniProtKB-KW"/>
</dbReference>